<evidence type="ECO:0000256" key="2">
    <source>
        <dbReference type="ARBA" id="ARBA00022801"/>
    </source>
</evidence>
<keyword evidence="3" id="KW-0732">Signal</keyword>
<evidence type="ECO:0000256" key="3">
    <source>
        <dbReference type="RuleBase" id="RU361235"/>
    </source>
</evidence>
<evidence type="ECO:0000259" key="4">
    <source>
        <dbReference type="Pfam" id="PF00135"/>
    </source>
</evidence>
<dbReference type="InterPro" id="IPR002018">
    <property type="entry name" value="CarbesteraseB"/>
</dbReference>
<dbReference type="Gene3D" id="3.40.50.1820">
    <property type="entry name" value="alpha/beta hydrolase"/>
    <property type="match status" value="1"/>
</dbReference>
<dbReference type="EC" id="3.1.1.-" evidence="3"/>
<dbReference type="PROSITE" id="PS00122">
    <property type="entry name" value="CARBOXYLESTERASE_B_1"/>
    <property type="match status" value="1"/>
</dbReference>
<evidence type="ECO:0000313" key="6">
    <source>
        <dbReference type="Proteomes" id="UP000549617"/>
    </source>
</evidence>
<proteinExistence type="inferred from homology"/>
<feature type="chain" id="PRO_5031590013" description="Carboxylic ester hydrolase" evidence="3">
    <location>
        <begin position="42"/>
        <end position="542"/>
    </location>
</feature>
<dbReference type="InterPro" id="IPR050309">
    <property type="entry name" value="Type-B_Carboxylest/Lipase"/>
</dbReference>
<protein>
    <recommendedName>
        <fullName evidence="3">Carboxylic ester hydrolase</fullName>
        <ecNumber evidence="3">3.1.1.-</ecNumber>
    </recommendedName>
</protein>
<dbReference type="SUPFAM" id="SSF53474">
    <property type="entry name" value="alpha/beta-Hydrolases"/>
    <property type="match status" value="1"/>
</dbReference>
<comment type="similarity">
    <text evidence="1 3">Belongs to the type-B carboxylesterase/lipase family.</text>
</comment>
<accession>A0A7W9AHD5</accession>
<dbReference type="GO" id="GO:0016787">
    <property type="term" value="F:hydrolase activity"/>
    <property type="evidence" value="ECO:0007669"/>
    <property type="project" value="UniProtKB-KW"/>
</dbReference>
<dbReference type="InterPro" id="IPR029058">
    <property type="entry name" value="AB_hydrolase_fold"/>
</dbReference>
<comment type="caution">
    <text evidence="5">The sequence shown here is derived from an EMBL/GenBank/DDBJ whole genome shotgun (WGS) entry which is preliminary data.</text>
</comment>
<organism evidence="5 6">
    <name type="scientific">Sphingobium boeckii</name>
    <dbReference type="NCBI Taxonomy" id="1082345"/>
    <lineage>
        <taxon>Bacteria</taxon>
        <taxon>Pseudomonadati</taxon>
        <taxon>Pseudomonadota</taxon>
        <taxon>Alphaproteobacteria</taxon>
        <taxon>Sphingomonadales</taxon>
        <taxon>Sphingomonadaceae</taxon>
        <taxon>Sphingobium</taxon>
    </lineage>
</organism>
<sequence length="542" mass="57434">MDILARKFSNIARRLSTSGKKTPVAALAAIALLGSPNLVVAASETPVSTEQGKLAGNTRDGIDSYLGIPYAAPPVGANRWRSPQPATAWQGVKAAKTFGASCVQAPGAPGGAYTEEFVTPGPFAEDCLFLNIWTKKAAAARRPVLVWIHGGGFSIGSGAMPMFDGAALAAKGVVVVTLNYRLGPFGYLAHPGLSAEDPHHSSGTYGLQDQAAALRWVHRNITAFGGDPGNVTVMGESAGAISTNGLILSPLAAGLFHRAVVLSGSGMGFPAPNLRDAETFGASFAEKLGAPDVAALRALPAEKILAAVPWNQELPPAAITFPFWPVVDQWALPADPDLGSSRPRSPVPMMTGFNQDENFLIMVRTVADFESLVKGWFGSRADRILALYPHATDAEAAVSAKVLARDRYMTSLSRWTSARASSSDQIIYQYVYDHPSPTRAGPNFGSFHSAGISYFFGNLDPATRPFAAGDRTVSSQVQDDLIAFIKTGNPNRAGRPQWPRVNESKQVMAFGLKPGLRDAVSSPARLEALRDHARNGGRLSLF</sequence>
<dbReference type="AlphaFoldDB" id="A0A7W9AHD5"/>
<feature type="signal peptide" evidence="3">
    <location>
        <begin position="1"/>
        <end position="41"/>
    </location>
</feature>
<dbReference type="Pfam" id="PF00135">
    <property type="entry name" value="COesterase"/>
    <property type="match status" value="1"/>
</dbReference>
<feature type="domain" description="Carboxylesterase type B" evidence="4">
    <location>
        <begin position="45"/>
        <end position="514"/>
    </location>
</feature>
<keyword evidence="2 3" id="KW-0378">Hydrolase</keyword>
<keyword evidence="6" id="KW-1185">Reference proteome</keyword>
<gene>
    <name evidence="5" type="ORF">FHS49_001687</name>
</gene>
<reference evidence="5 6" key="1">
    <citation type="submission" date="2020-08" db="EMBL/GenBank/DDBJ databases">
        <title>Genomic Encyclopedia of Type Strains, Phase IV (KMG-IV): sequencing the most valuable type-strain genomes for metagenomic binning, comparative biology and taxonomic classification.</title>
        <authorList>
            <person name="Goeker M."/>
        </authorList>
    </citation>
    <scope>NUCLEOTIDE SEQUENCE [LARGE SCALE GENOMIC DNA]</scope>
    <source>
        <strain evidence="5 6">DSM 25079</strain>
    </source>
</reference>
<name>A0A7W9AHD5_9SPHN</name>
<dbReference type="EMBL" id="JACIJC010000002">
    <property type="protein sequence ID" value="MBB5685679.1"/>
    <property type="molecule type" value="Genomic_DNA"/>
</dbReference>
<evidence type="ECO:0000256" key="1">
    <source>
        <dbReference type="ARBA" id="ARBA00005964"/>
    </source>
</evidence>
<dbReference type="RefSeq" id="WP_184017195.1">
    <property type="nucleotide sequence ID" value="NZ_JACIJC010000002.1"/>
</dbReference>
<dbReference type="InterPro" id="IPR019826">
    <property type="entry name" value="Carboxylesterase_B_AS"/>
</dbReference>
<dbReference type="Proteomes" id="UP000549617">
    <property type="component" value="Unassembled WGS sequence"/>
</dbReference>
<evidence type="ECO:0000313" key="5">
    <source>
        <dbReference type="EMBL" id="MBB5685679.1"/>
    </source>
</evidence>
<dbReference type="PANTHER" id="PTHR11559">
    <property type="entry name" value="CARBOXYLESTERASE"/>
    <property type="match status" value="1"/>
</dbReference>